<comment type="caution">
    <text evidence="1">The sequence shown here is derived from an EMBL/GenBank/DDBJ whole genome shotgun (WGS) entry which is preliminary data.</text>
</comment>
<name>A0A1Q3ERI9_LENED</name>
<accession>A0A1Q3ERI9</accession>
<evidence type="ECO:0000313" key="1">
    <source>
        <dbReference type="EMBL" id="GAW09819.1"/>
    </source>
</evidence>
<dbReference type="EMBL" id="BDGU01001332">
    <property type="protein sequence ID" value="GAW09819.1"/>
    <property type="molecule type" value="Genomic_DNA"/>
</dbReference>
<dbReference type="AlphaFoldDB" id="A0A1Q3ERI9"/>
<reference evidence="1 2" key="2">
    <citation type="submission" date="2017-02" db="EMBL/GenBank/DDBJ databases">
        <title>A genome survey and senescence transcriptome analysis in Lentinula edodes.</title>
        <authorList>
            <person name="Sakamoto Y."/>
            <person name="Nakade K."/>
            <person name="Sato S."/>
            <person name="Yoshida Y."/>
            <person name="Miyazaki K."/>
            <person name="Natsume S."/>
            <person name="Konno N."/>
        </authorList>
    </citation>
    <scope>NUCLEOTIDE SEQUENCE [LARGE SCALE GENOMIC DNA]</scope>
    <source>
        <strain evidence="1 2">NBRC 111202</strain>
    </source>
</reference>
<proteinExistence type="predicted"/>
<sequence length="75" mass="8755">MTDHHFMLSLRMFKTKKCRPTLKGHVSLTSSVEWHSFSFLYSILSPAFSSLWAKSRPRRIVLIIPSSDRLCIYNP</sequence>
<dbReference type="Proteomes" id="UP000188533">
    <property type="component" value="Unassembled WGS sequence"/>
</dbReference>
<reference evidence="1 2" key="1">
    <citation type="submission" date="2016-08" db="EMBL/GenBank/DDBJ databases">
        <authorList>
            <consortium name="Lentinula edodes genome sequencing consortium"/>
            <person name="Sakamoto Y."/>
            <person name="Nakade K."/>
            <person name="Sato S."/>
            <person name="Yoshida Y."/>
            <person name="Miyazaki K."/>
            <person name="Natsume S."/>
            <person name="Konno N."/>
        </authorList>
    </citation>
    <scope>NUCLEOTIDE SEQUENCE [LARGE SCALE GENOMIC DNA]</scope>
    <source>
        <strain evidence="1 2">NBRC 111202</strain>
    </source>
</reference>
<gene>
    <name evidence="1" type="ORF">LENED_012016</name>
</gene>
<evidence type="ECO:0000313" key="2">
    <source>
        <dbReference type="Proteomes" id="UP000188533"/>
    </source>
</evidence>
<protein>
    <submittedName>
        <fullName evidence="1">Uncharacterized protein</fullName>
    </submittedName>
</protein>
<keyword evidence="2" id="KW-1185">Reference proteome</keyword>
<organism evidence="1 2">
    <name type="scientific">Lentinula edodes</name>
    <name type="common">Shiitake mushroom</name>
    <name type="synonym">Lentinus edodes</name>
    <dbReference type="NCBI Taxonomy" id="5353"/>
    <lineage>
        <taxon>Eukaryota</taxon>
        <taxon>Fungi</taxon>
        <taxon>Dikarya</taxon>
        <taxon>Basidiomycota</taxon>
        <taxon>Agaricomycotina</taxon>
        <taxon>Agaricomycetes</taxon>
        <taxon>Agaricomycetidae</taxon>
        <taxon>Agaricales</taxon>
        <taxon>Marasmiineae</taxon>
        <taxon>Omphalotaceae</taxon>
        <taxon>Lentinula</taxon>
    </lineage>
</organism>